<gene>
    <name evidence="2" type="ORF">FKZ61_03500</name>
</gene>
<accession>A0A540VL97</accession>
<organism evidence="2 3">
    <name type="scientific">Litorilinea aerophila</name>
    <dbReference type="NCBI Taxonomy" id="1204385"/>
    <lineage>
        <taxon>Bacteria</taxon>
        <taxon>Bacillati</taxon>
        <taxon>Chloroflexota</taxon>
        <taxon>Caldilineae</taxon>
        <taxon>Caldilineales</taxon>
        <taxon>Caldilineaceae</taxon>
        <taxon>Litorilinea</taxon>
    </lineage>
</organism>
<dbReference type="InParanoid" id="A0A540VL97"/>
<reference evidence="2 3" key="1">
    <citation type="submission" date="2019-06" db="EMBL/GenBank/DDBJ databases">
        <title>Genome sequence of Litorilinea aerophila BAA-2444.</title>
        <authorList>
            <person name="Maclea K.S."/>
            <person name="Maurais E.G."/>
            <person name="Iannazzi L.C."/>
        </authorList>
    </citation>
    <scope>NUCLEOTIDE SEQUENCE [LARGE SCALE GENOMIC DNA]</scope>
    <source>
        <strain evidence="2 3">ATCC BAA-2444</strain>
    </source>
</reference>
<feature type="signal peptide" evidence="1">
    <location>
        <begin position="1"/>
        <end position="21"/>
    </location>
</feature>
<evidence type="ECO:0000313" key="3">
    <source>
        <dbReference type="Proteomes" id="UP000317371"/>
    </source>
</evidence>
<comment type="caution">
    <text evidence="2">The sequence shown here is derived from an EMBL/GenBank/DDBJ whole genome shotgun (WGS) entry which is preliminary data.</text>
</comment>
<dbReference type="PROSITE" id="PS51257">
    <property type="entry name" value="PROKAR_LIPOPROTEIN"/>
    <property type="match status" value="1"/>
</dbReference>
<name>A0A540VL97_9CHLR</name>
<evidence type="ECO:0000313" key="2">
    <source>
        <dbReference type="EMBL" id="TQE97492.1"/>
    </source>
</evidence>
<dbReference type="OrthoDB" id="169996at2"/>
<feature type="chain" id="PRO_5021839976" description="GerMN domain-containing protein" evidence="1">
    <location>
        <begin position="22"/>
        <end position="336"/>
    </location>
</feature>
<protein>
    <recommendedName>
        <fullName evidence="4">GerMN domain-containing protein</fullName>
    </recommendedName>
</protein>
<evidence type="ECO:0008006" key="4">
    <source>
        <dbReference type="Google" id="ProtNLM"/>
    </source>
</evidence>
<sequence length="336" mass="35567">MQRKRLALWLSLLAIVAVVMAGCAPRPGAGETVAAAGPDGLAIDLPALVIDFDSTGAASIGNVPVKQLGDLFAPGMLDSLQMPPNVIQFLVDSNIQHIQINNVPSGLLLLVNGQPIPSLKWDGQSLTNTAELVNMLGAGVPALEKLLPTLTHIGVGVILRFPRAEGVAEIPTYIEGGGPAAQAAREAQERFLATVGTPPKINLPIVYEADGSWRVGDLTDTEWTNLTGLPWGALRLQPQMIQALMNANIQEITLSTDSRGIHVGINGKELPYIGWADGELNHVLDLAEQMGLWDTLADPNMNMGEIVATIESLLPVVQAAETNISVRFPAAMAAAR</sequence>
<keyword evidence="3" id="KW-1185">Reference proteome</keyword>
<dbReference type="EMBL" id="VIGC01000003">
    <property type="protein sequence ID" value="TQE97492.1"/>
    <property type="molecule type" value="Genomic_DNA"/>
</dbReference>
<dbReference type="Proteomes" id="UP000317371">
    <property type="component" value="Unassembled WGS sequence"/>
</dbReference>
<keyword evidence="1" id="KW-0732">Signal</keyword>
<dbReference type="RefSeq" id="WP_141608685.1">
    <property type="nucleotide sequence ID" value="NZ_VIGC02000003.1"/>
</dbReference>
<dbReference type="AlphaFoldDB" id="A0A540VL97"/>
<evidence type="ECO:0000256" key="1">
    <source>
        <dbReference type="SAM" id="SignalP"/>
    </source>
</evidence>
<proteinExistence type="predicted"/>